<feature type="compositionally biased region" description="Basic and acidic residues" evidence="1">
    <location>
        <begin position="201"/>
        <end position="214"/>
    </location>
</feature>
<comment type="caution">
    <text evidence="2">The sequence shown here is derived from an EMBL/GenBank/DDBJ whole genome shotgun (WGS) entry which is preliminary data.</text>
</comment>
<feature type="region of interest" description="Disordered" evidence="1">
    <location>
        <begin position="1"/>
        <end position="35"/>
    </location>
</feature>
<feature type="region of interest" description="Disordered" evidence="1">
    <location>
        <begin position="58"/>
        <end position="77"/>
    </location>
</feature>
<dbReference type="AlphaFoldDB" id="A0AA36G5Y6"/>
<feature type="compositionally biased region" description="Basic and acidic residues" evidence="1">
    <location>
        <begin position="247"/>
        <end position="257"/>
    </location>
</feature>
<protein>
    <submittedName>
        <fullName evidence="2">Uncharacterized protein</fullName>
    </submittedName>
</protein>
<proteinExistence type="predicted"/>
<feature type="region of interest" description="Disordered" evidence="1">
    <location>
        <begin position="83"/>
        <end position="258"/>
    </location>
</feature>
<feature type="compositionally biased region" description="Low complexity" evidence="1">
    <location>
        <begin position="58"/>
        <end position="73"/>
    </location>
</feature>
<feature type="non-terminal residue" evidence="2">
    <location>
        <position position="318"/>
    </location>
</feature>
<organism evidence="2 3">
    <name type="scientific">Mesorhabditis spiculigera</name>
    <dbReference type="NCBI Taxonomy" id="96644"/>
    <lineage>
        <taxon>Eukaryota</taxon>
        <taxon>Metazoa</taxon>
        <taxon>Ecdysozoa</taxon>
        <taxon>Nematoda</taxon>
        <taxon>Chromadorea</taxon>
        <taxon>Rhabditida</taxon>
        <taxon>Rhabditina</taxon>
        <taxon>Rhabditomorpha</taxon>
        <taxon>Rhabditoidea</taxon>
        <taxon>Rhabditidae</taxon>
        <taxon>Mesorhabditinae</taxon>
        <taxon>Mesorhabditis</taxon>
    </lineage>
</organism>
<accession>A0AA36G5Y6</accession>
<feature type="compositionally biased region" description="Basic and acidic residues" evidence="1">
    <location>
        <begin position="223"/>
        <end position="240"/>
    </location>
</feature>
<feature type="region of interest" description="Disordered" evidence="1">
    <location>
        <begin position="294"/>
        <end position="318"/>
    </location>
</feature>
<feature type="compositionally biased region" description="Basic and acidic residues" evidence="1">
    <location>
        <begin position="294"/>
        <end position="312"/>
    </location>
</feature>
<evidence type="ECO:0000256" key="1">
    <source>
        <dbReference type="SAM" id="MobiDB-lite"/>
    </source>
</evidence>
<name>A0AA36G5Y6_9BILA</name>
<gene>
    <name evidence="2" type="ORF">MSPICULIGERA_LOCUS17554</name>
</gene>
<reference evidence="2" key="1">
    <citation type="submission" date="2023-06" db="EMBL/GenBank/DDBJ databases">
        <authorList>
            <person name="Delattre M."/>
        </authorList>
    </citation>
    <scope>NUCLEOTIDE SEQUENCE</scope>
    <source>
        <strain evidence="2">AF72</strain>
    </source>
</reference>
<dbReference type="Proteomes" id="UP001177023">
    <property type="component" value="Unassembled WGS sequence"/>
</dbReference>
<keyword evidence="3" id="KW-1185">Reference proteome</keyword>
<dbReference type="EMBL" id="CATQJA010002656">
    <property type="protein sequence ID" value="CAJ0579333.1"/>
    <property type="molecule type" value="Genomic_DNA"/>
</dbReference>
<evidence type="ECO:0000313" key="2">
    <source>
        <dbReference type="EMBL" id="CAJ0579333.1"/>
    </source>
</evidence>
<evidence type="ECO:0000313" key="3">
    <source>
        <dbReference type="Proteomes" id="UP001177023"/>
    </source>
</evidence>
<sequence>MEIQQQSTGFGRVPVKSTEAAPHQCRPQNQWAPDSEVGKWENEIEEIFHDAAVGQVQQVDQAQTGQQQQLQQAPMDSELFLAQGPTQTPDIQPEIRHESTEKSVMNKATIRSEEEFPPLGTDSLTQNRDQEMAQEKPMFGSTPQEHEQLESSLNAQLPRHGMPLDTFIEHGIDGKPQRNIEDKAHQDRDELAPKTGIRAGEGLRHKLDKKQVDDERMEVDEPEKEHKKESKERKSSKDEPELSPPDEADKEKKEMSEVKTVVGEVKHVAEVIGSTIVSGVEGVKEMLSDAVHHLTDAPKDEQTEGKTVREEYGYNTCA</sequence>
<feature type="compositionally biased region" description="Basic and acidic residues" evidence="1">
    <location>
        <begin position="167"/>
        <end position="192"/>
    </location>
</feature>